<evidence type="ECO:0000256" key="11">
    <source>
        <dbReference type="ARBA" id="ARBA00022982"/>
    </source>
</evidence>
<geneLocation type="mitochondrion" evidence="20"/>
<dbReference type="InterPro" id="IPR001750">
    <property type="entry name" value="ND/Mrp_TM"/>
</dbReference>
<proteinExistence type="inferred from homology"/>
<feature type="transmembrane region" description="Helical" evidence="18">
    <location>
        <begin position="57"/>
        <end position="77"/>
    </location>
</feature>
<dbReference type="EC" id="7.1.1.2" evidence="4 18"/>
<keyword evidence="11 18" id="KW-0249">Electron transport</keyword>
<evidence type="ECO:0000256" key="4">
    <source>
        <dbReference type="ARBA" id="ARBA00012944"/>
    </source>
</evidence>
<comment type="function">
    <text evidence="18">Core subunit of the mitochondrial membrane respiratory chain NADH dehydrogenase (Complex I) which catalyzes electron transfer from NADH through the respiratory chain, using ubiquinone as an electron acceptor. Essential for the catalytic activity and assembly of complex I.</text>
</comment>
<evidence type="ECO:0000256" key="8">
    <source>
        <dbReference type="ARBA" id="ARBA00022692"/>
    </source>
</evidence>
<feature type="transmembrane region" description="Helical" evidence="18">
    <location>
        <begin position="7"/>
        <end position="33"/>
    </location>
</feature>
<evidence type="ECO:0000256" key="10">
    <source>
        <dbReference type="ARBA" id="ARBA00022967"/>
    </source>
</evidence>
<evidence type="ECO:0000256" key="15">
    <source>
        <dbReference type="ARBA" id="ARBA00023128"/>
    </source>
</evidence>
<feature type="transmembrane region" description="Helical" evidence="18">
    <location>
        <begin position="143"/>
        <end position="163"/>
    </location>
</feature>
<comment type="subcellular location">
    <subcellularLocation>
        <location evidence="2 18">Mitochondrion inner membrane</location>
        <topology evidence="2 18">Multi-pass membrane protein</topology>
    </subcellularLocation>
</comment>
<sequence length="334" mass="39402">MFKFYKMMFLFTLISSTFITISSFSWFGMWLGLEINLMSMIPLISNSKNMTNNEASLKYFIIQALASTLLLFAIIVMSTNIFKSWHPNLILILNTSLLTKMGAAPFHFWFPEVMEGLNWINCFILMTWQKIAPMILISYNNTILFFICIIMFSMLISGLMGINQTSMRKIMAYSSINHIGWMISSIILFETIWLIYFMMYTLISMMIIMILQTYKIYHLKQLFAIFNKNNSLKLFFIVNFLSMGGLPPFIGFMPKWLTIQMLIENNLYFLTFLMILMTLITLYFYIRITFSTLMLTNNQLNFLIQLKFKKFNLSFINFIQLMSLMLVTLIFNIF</sequence>
<keyword evidence="14 18" id="KW-0830">Ubiquinone</keyword>
<feature type="transmembrane region" description="Helical" evidence="18">
    <location>
        <begin position="195"/>
        <end position="214"/>
    </location>
</feature>
<evidence type="ECO:0000256" key="17">
    <source>
        <dbReference type="ARBA" id="ARBA00049551"/>
    </source>
</evidence>
<dbReference type="GO" id="GO:0006120">
    <property type="term" value="P:mitochondrial electron transport, NADH to ubiquinone"/>
    <property type="evidence" value="ECO:0007669"/>
    <property type="project" value="InterPro"/>
</dbReference>
<evidence type="ECO:0000256" key="16">
    <source>
        <dbReference type="ARBA" id="ARBA00023136"/>
    </source>
</evidence>
<keyword evidence="7 18" id="KW-0679">Respiratory chain</keyword>
<comment type="similarity">
    <text evidence="3 18">Belongs to the complex I subunit 2 family.</text>
</comment>
<dbReference type="EMBL" id="MT822974">
    <property type="protein sequence ID" value="QNP10006.1"/>
    <property type="molecule type" value="Genomic_DNA"/>
</dbReference>
<keyword evidence="15 18" id="KW-0496">Mitochondrion</keyword>
<feature type="domain" description="NADH:quinone oxidoreductase/Mrp antiporter transmembrane" evidence="19">
    <location>
        <begin position="25"/>
        <end position="281"/>
    </location>
</feature>
<dbReference type="PANTHER" id="PTHR46552">
    <property type="entry name" value="NADH-UBIQUINONE OXIDOREDUCTASE CHAIN 2"/>
    <property type="match status" value="1"/>
</dbReference>
<dbReference type="GO" id="GO:0005743">
    <property type="term" value="C:mitochondrial inner membrane"/>
    <property type="evidence" value="ECO:0007669"/>
    <property type="project" value="UniProtKB-SubCell"/>
</dbReference>
<keyword evidence="16 18" id="KW-0472">Membrane</keyword>
<evidence type="ECO:0000256" key="9">
    <source>
        <dbReference type="ARBA" id="ARBA00022792"/>
    </source>
</evidence>
<keyword evidence="8 18" id="KW-0812">Transmembrane</keyword>
<dbReference type="InterPro" id="IPR003917">
    <property type="entry name" value="NADH_UbQ_OxRdtase_chain2"/>
</dbReference>
<reference evidence="20" key="1">
    <citation type="journal article" date="2020" name="Mol.">
        <title>Irreversible habitat specialization does not constrain diversification in hypersaline water beetles.</title>
        <authorList>
            <person name="Villastrigo A."/>
            <person name="Arribas P."/>
            <person name="Ribera I."/>
        </authorList>
    </citation>
    <scope>NUCLEOTIDE SEQUENCE</scope>
</reference>
<comment type="catalytic activity">
    <reaction evidence="17 18">
        <text>a ubiquinone + NADH + 5 H(+)(in) = a ubiquinol + NAD(+) + 4 H(+)(out)</text>
        <dbReference type="Rhea" id="RHEA:29091"/>
        <dbReference type="Rhea" id="RHEA-COMP:9565"/>
        <dbReference type="Rhea" id="RHEA-COMP:9566"/>
        <dbReference type="ChEBI" id="CHEBI:15378"/>
        <dbReference type="ChEBI" id="CHEBI:16389"/>
        <dbReference type="ChEBI" id="CHEBI:17976"/>
        <dbReference type="ChEBI" id="CHEBI:57540"/>
        <dbReference type="ChEBI" id="CHEBI:57945"/>
        <dbReference type="EC" id="7.1.1.2"/>
    </reaction>
</comment>
<keyword evidence="9 18" id="KW-0999">Mitochondrion inner membrane</keyword>
<evidence type="ECO:0000256" key="12">
    <source>
        <dbReference type="ARBA" id="ARBA00022989"/>
    </source>
</evidence>
<gene>
    <name evidence="20" type="primary">nad2</name>
</gene>
<dbReference type="PRINTS" id="PR01436">
    <property type="entry name" value="NADHDHGNASE2"/>
</dbReference>
<feature type="transmembrane region" description="Helical" evidence="18">
    <location>
        <begin position="311"/>
        <end position="333"/>
    </location>
</feature>
<evidence type="ECO:0000256" key="13">
    <source>
        <dbReference type="ARBA" id="ARBA00023027"/>
    </source>
</evidence>
<evidence type="ECO:0000256" key="1">
    <source>
        <dbReference type="ARBA" id="ARBA00003257"/>
    </source>
</evidence>
<dbReference type="AlphaFoldDB" id="A0A7H0DKZ6"/>
<evidence type="ECO:0000256" key="6">
    <source>
        <dbReference type="ARBA" id="ARBA00022448"/>
    </source>
</evidence>
<feature type="transmembrane region" description="Helical" evidence="18">
    <location>
        <begin position="170"/>
        <end position="189"/>
    </location>
</feature>
<evidence type="ECO:0000259" key="19">
    <source>
        <dbReference type="Pfam" id="PF00361"/>
    </source>
</evidence>
<keyword evidence="12 18" id="KW-1133">Transmembrane helix</keyword>
<dbReference type="Pfam" id="PF00361">
    <property type="entry name" value="Proton_antipo_M"/>
    <property type="match status" value="1"/>
</dbReference>
<name>A0A7H0DKZ6_9COLE</name>
<feature type="transmembrane region" description="Helical" evidence="18">
    <location>
        <begin position="266"/>
        <end position="290"/>
    </location>
</feature>
<evidence type="ECO:0000313" key="20">
    <source>
        <dbReference type="EMBL" id="QNP10006.1"/>
    </source>
</evidence>
<accession>A0A7H0DKZ6</accession>
<dbReference type="PANTHER" id="PTHR46552:SF1">
    <property type="entry name" value="NADH-UBIQUINONE OXIDOREDUCTASE CHAIN 2"/>
    <property type="match status" value="1"/>
</dbReference>
<protein>
    <recommendedName>
        <fullName evidence="5 18">NADH-ubiquinone oxidoreductase chain 2</fullName>
        <ecNumber evidence="4 18">7.1.1.2</ecNumber>
    </recommendedName>
</protein>
<evidence type="ECO:0000256" key="2">
    <source>
        <dbReference type="ARBA" id="ARBA00004448"/>
    </source>
</evidence>
<comment type="function">
    <text evidence="1">Core subunit of the mitochondrial membrane respiratory chain NADH dehydrogenase (Complex I) that is believed to belong to the minimal assembly required for catalysis. Complex I functions in the transfer of electrons from NADH to the respiratory chain. The immediate electron acceptor for the enzyme is believed to be ubiquinone.</text>
</comment>
<organism evidence="20">
    <name type="scientific">Aulacochthebius sp. IBE&lt;ESP&gt; RA1155</name>
    <dbReference type="NCBI Taxonomy" id="2769893"/>
    <lineage>
        <taxon>Eukaryota</taxon>
        <taxon>Metazoa</taxon>
        <taxon>Ecdysozoa</taxon>
        <taxon>Arthropoda</taxon>
        <taxon>Hexapoda</taxon>
        <taxon>Insecta</taxon>
        <taxon>Pterygota</taxon>
        <taxon>Neoptera</taxon>
        <taxon>Endopterygota</taxon>
        <taxon>Coleoptera</taxon>
        <taxon>Polyphaga</taxon>
        <taxon>Staphyliniformia</taxon>
        <taxon>Hydraenidae</taxon>
        <taxon>Ochthebiinae</taxon>
        <taxon>Aulacochthebius</taxon>
    </lineage>
</organism>
<evidence type="ECO:0000256" key="5">
    <source>
        <dbReference type="ARBA" id="ARBA00021008"/>
    </source>
</evidence>
<keyword evidence="13 18" id="KW-0520">NAD</keyword>
<keyword evidence="6" id="KW-0813">Transport</keyword>
<feature type="transmembrane region" description="Helical" evidence="18">
    <location>
        <begin position="89"/>
        <end position="110"/>
    </location>
</feature>
<keyword evidence="10 18" id="KW-1278">Translocase</keyword>
<evidence type="ECO:0000256" key="3">
    <source>
        <dbReference type="ARBA" id="ARBA00007012"/>
    </source>
</evidence>
<evidence type="ECO:0000256" key="7">
    <source>
        <dbReference type="ARBA" id="ARBA00022660"/>
    </source>
</evidence>
<feature type="transmembrane region" description="Helical" evidence="18">
    <location>
        <begin position="234"/>
        <end position="254"/>
    </location>
</feature>
<dbReference type="InterPro" id="IPR050175">
    <property type="entry name" value="Complex_I_Subunit_2"/>
</dbReference>
<evidence type="ECO:0000256" key="18">
    <source>
        <dbReference type="RuleBase" id="RU003403"/>
    </source>
</evidence>
<evidence type="ECO:0000256" key="14">
    <source>
        <dbReference type="ARBA" id="ARBA00023075"/>
    </source>
</evidence>
<dbReference type="GO" id="GO:0008137">
    <property type="term" value="F:NADH dehydrogenase (ubiquinone) activity"/>
    <property type="evidence" value="ECO:0007669"/>
    <property type="project" value="UniProtKB-EC"/>
</dbReference>